<dbReference type="InterPro" id="IPR051312">
    <property type="entry name" value="Diverse_Substr_Oxidored"/>
</dbReference>
<dbReference type="InterPro" id="IPR016169">
    <property type="entry name" value="FAD-bd_PCMH_sub2"/>
</dbReference>
<dbReference type="InterPro" id="IPR036318">
    <property type="entry name" value="FAD-bd_PCMH-like_sf"/>
</dbReference>
<evidence type="ECO:0000259" key="2">
    <source>
        <dbReference type="PROSITE" id="PS51387"/>
    </source>
</evidence>
<sequence length="334" mass="35246">MRPFAYTAPATLDEAVRALSESGPGTRLLAGGTTLYDLMKLDIETPAAVVDIRALPELTGIDTAGQQELSFGAGTLMADVAADPMVRRDYPALAESLAKAASQQLRNMATVGGNLLQRTRCAYFRGGHAFPCNKRRPGSGCAAIGGLDRGHALLGGSEACIATYPGDWAVALIAFDAALDVAGPRGPRTLPLAGLHVEPGDRPDQEHTLAWDEIITRIRVPVTAAGRGSTYHKVRDRESYAFALASAAVAVTLGEGGTVEECRLALGGVATRPWRCHSAERELVGTVLDRRSARRAGESAFAGARPGTHNAFRIELGIRTVAEALRIAGERAVR</sequence>
<name>A0A1M4E5B1_9ACTN</name>
<protein>
    <submittedName>
        <fullName evidence="3">Periplasmic aromatic aldehyde oxidoreductase, FAD binding subunit YagS</fullName>
    </submittedName>
</protein>
<gene>
    <name evidence="3" type="ORF">BN4615_P3489</name>
</gene>
<feature type="domain" description="FAD-binding PCMH-type" evidence="2">
    <location>
        <begin position="1"/>
        <end position="225"/>
    </location>
</feature>
<dbReference type="PANTHER" id="PTHR42659:SF1">
    <property type="entry name" value="OXIDOREDUCTASE"/>
    <property type="match status" value="1"/>
</dbReference>
<dbReference type="GO" id="GO:0016491">
    <property type="term" value="F:oxidoreductase activity"/>
    <property type="evidence" value="ECO:0007669"/>
    <property type="project" value="UniProtKB-KW"/>
</dbReference>
<keyword evidence="1" id="KW-0560">Oxidoreductase</keyword>
<dbReference type="GO" id="GO:0071949">
    <property type="term" value="F:FAD binding"/>
    <property type="evidence" value="ECO:0007669"/>
    <property type="project" value="InterPro"/>
</dbReference>
<dbReference type="InterPro" id="IPR005107">
    <property type="entry name" value="CO_DH_flav_C"/>
</dbReference>
<proteinExistence type="predicted"/>
<dbReference type="InterPro" id="IPR016166">
    <property type="entry name" value="FAD-bd_PCMH"/>
</dbReference>
<dbReference type="InterPro" id="IPR002346">
    <property type="entry name" value="Mopterin_DH_FAD-bd"/>
</dbReference>
<dbReference type="Pfam" id="PF03450">
    <property type="entry name" value="CO_deh_flav_C"/>
    <property type="match status" value="1"/>
</dbReference>
<evidence type="ECO:0000313" key="3">
    <source>
        <dbReference type="EMBL" id="SBO93973.1"/>
    </source>
</evidence>
<dbReference type="AlphaFoldDB" id="A0A1M4E5B1"/>
<dbReference type="PROSITE" id="PS51387">
    <property type="entry name" value="FAD_PCMH"/>
    <property type="match status" value="1"/>
</dbReference>
<dbReference type="Gene3D" id="3.30.465.10">
    <property type="match status" value="2"/>
</dbReference>
<dbReference type="Pfam" id="PF00941">
    <property type="entry name" value="FAD_binding_5"/>
    <property type="match status" value="1"/>
</dbReference>
<dbReference type="Gene3D" id="3.30.390.50">
    <property type="entry name" value="CO dehydrogenase flavoprotein, C-terminal domain"/>
    <property type="match status" value="1"/>
</dbReference>
<organism evidence="3">
    <name type="scientific">Nonomuraea gerenzanensis</name>
    <dbReference type="NCBI Taxonomy" id="93944"/>
    <lineage>
        <taxon>Bacteria</taxon>
        <taxon>Bacillati</taxon>
        <taxon>Actinomycetota</taxon>
        <taxon>Actinomycetes</taxon>
        <taxon>Streptosporangiales</taxon>
        <taxon>Streptosporangiaceae</taxon>
        <taxon>Nonomuraea</taxon>
    </lineage>
</organism>
<dbReference type="SUPFAM" id="SSF55447">
    <property type="entry name" value="CO dehydrogenase flavoprotein C-terminal domain-like"/>
    <property type="match status" value="1"/>
</dbReference>
<dbReference type="EMBL" id="LT559118">
    <property type="protein sequence ID" value="SBO93973.1"/>
    <property type="molecule type" value="Genomic_DNA"/>
</dbReference>
<evidence type="ECO:0000256" key="1">
    <source>
        <dbReference type="ARBA" id="ARBA00023002"/>
    </source>
</evidence>
<dbReference type="InterPro" id="IPR016167">
    <property type="entry name" value="FAD-bd_PCMH_sub1"/>
</dbReference>
<reference evidence="3" key="1">
    <citation type="submission" date="2016-04" db="EMBL/GenBank/DDBJ databases">
        <authorList>
            <person name="Evans L.H."/>
            <person name="Alamgir A."/>
            <person name="Owens N."/>
            <person name="Weber N.D."/>
            <person name="Virtaneva K."/>
            <person name="Barbian K."/>
            <person name="Babar A."/>
            <person name="Rosenke K."/>
        </authorList>
    </citation>
    <scope>NUCLEOTIDE SEQUENCE</scope>
    <source>
        <strain evidence="3">Nono1</strain>
    </source>
</reference>
<dbReference type="PANTHER" id="PTHR42659">
    <property type="entry name" value="XANTHINE DEHYDROGENASE SUBUNIT C-RELATED"/>
    <property type="match status" value="1"/>
</dbReference>
<accession>A0A1M4E5B1</accession>
<dbReference type="RefSeq" id="WP_225273131.1">
    <property type="nucleotide sequence ID" value="NZ_CP084058.1"/>
</dbReference>
<dbReference type="Gene3D" id="3.30.43.10">
    <property type="entry name" value="Uridine Diphospho-n-acetylenolpyruvylglucosamine Reductase, domain 2"/>
    <property type="match status" value="1"/>
</dbReference>
<dbReference type="InterPro" id="IPR036683">
    <property type="entry name" value="CO_DH_flav_C_dom_sf"/>
</dbReference>
<dbReference type="SMART" id="SM01092">
    <property type="entry name" value="CO_deh_flav_C"/>
    <property type="match status" value="1"/>
</dbReference>
<dbReference type="SUPFAM" id="SSF56176">
    <property type="entry name" value="FAD-binding/transporter-associated domain-like"/>
    <property type="match status" value="1"/>
</dbReference>